<dbReference type="Proteomes" id="UP000799441">
    <property type="component" value="Unassembled WGS sequence"/>
</dbReference>
<keyword evidence="13" id="KW-1185">Reference proteome</keyword>
<evidence type="ECO:0000256" key="1">
    <source>
        <dbReference type="ARBA" id="ARBA00004606"/>
    </source>
</evidence>
<dbReference type="GO" id="GO:0031505">
    <property type="term" value="P:fungal-type cell wall organization"/>
    <property type="evidence" value="ECO:0007669"/>
    <property type="project" value="TreeGrafter"/>
</dbReference>
<dbReference type="CDD" id="cd02180">
    <property type="entry name" value="GH16_fungal_KRE6_glucanase"/>
    <property type="match status" value="1"/>
</dbReference>
<dbReference type="GO" id="GO:0005789">
    <property type="term" value="C:endoplasmic reticulum membrane"/>
    <property type="evidence" value="ECO:0007669"/>
    <property type="project" value="TreeGrafter"/>
</dbReference>
<evidence type="ECO:0000313" key="13">
    <source>
        <dbReference type="Proteomes" id="UP000799441"/>
    </source>
</evidence>
<dbReference type="PANTHER" id="PTHR31361:SF1">
    <property type="entry name" value="BETA-GLUCAN SYNTHESIS-ASSOCIATED PROTEIN KRE6-RELATED"/>
    <property type="match status" value="1"/>
</dbReference>
<name>A0A9P4USW2_9PEZI</name>
<keyword evidence="6 10" id="KW-0472">Membrane</keyword>
<keyword evidence="5 10" id="KW-1133">Transmembrane helix</keyword>
<comment type="similarity">
    <text evidence="2">Belongs to the SKN1/KRE6 family.</text>
</comment>
<keyword evidence="12" id="KW-0378">Hydrolase</keyword>
<feature type="compositionally biased region" description="Polar residues" evidence="9">
    <location>
        <begin position="66"/>
        <end position="81"/>
    </location>
</feature>
<evidence type="ECO:0000313" key="12">
    <source>
        <dbReference type="EMBL" id="KAF2724138.1"/>
    </source>
</evidence>
<feature type="transmembrane region" description="Helical" evidence="10">
    <location>
        <begin position="233"/>
        <end position="257"/>
    </location>
</feature>
<keyword evidence="4" id="KW-0735">Signal-anchor</keyword>
<comment type="subcellular location">
    <subcellularLocation>
        <location evidence="1">Membrane</location>
        <topology evidence="1">Single-pass type II membrane protein</topology>
    </subcellularLocation>
</comment>
<feature type="compositionally biased region" description="Basic residues" evidence="9">
    <location>
        <begin position="719"/>
        <end position="728"/>
    </location>
</feature>
<dbReference type="Pfam" id="PF03935">
    <property type="entry name" value="SKN1_KRE6_Sbg1"/>
    <property type="match status" value="1"/>
</dbReference>
<accession>A0A9P4USW2</accession>
<keyword evidence="3 10" id="KW-0812">Transmembrane</keyword>
<dbReference type="PROSITE" id="PS51762">
    <property type="entry name" value="GH16_2"/>
    <property type="match status" value="1"/>
</dbReference>
<dbReference type="Gene3D" id="2.60.120.200">
    <property type="match status" value="1"/>
</dbReference>
<dbReference type="GO" id="GO:0006078">
    <property type="term" value="P:(1-&gt;6)-beta-D-glucan biosynthetic process"/>
    <property type="evidence" value="ECO:0007669"/>
    <property type="project" value="TreeGrafter"/>
</dbReference>
<evidence type="ECO:0000256" key="10">
    <source>
        <dbReference type="SAM" id="Phobius"/>
    </source>
</evidence>
<organism evidence="12 13">
    <name type="scientific">Polychaeton citri CBS 116435</name>
    <dbReference type="NCBI Taxonomy" id="1314669"/>
    <lineage>
        <taxon>Eukaryota</taxon>
        <taxon>Fungi</taxon>
        <taxon>Dikarya</taxon>
        <taxon>Ascomycota</taxon>
        <taxon>Pezizomycotina</taxon>
        <taxon>Dothideomycetes</taxon>
        <taxon>Dothideomycetidae</taxon>
        <taxon>Capnodiales</taxon>
        <taxon>Capnodiaceae</taxon>
        <taxon>Polychaeton</taxon>
    </lineage>
</organism>
<dbReference type="InterPro" id="IPR005629">
    <property type="entry name" value="Skn1/Kre6/Sbg1"/>
</dbReference>
<dbReference type="EMBL" id="MU003773">
    <property type="protein sequence ID" value="KAF2724138.1"/>
    <property type="molecule type" value="Genomic_DNA"/>
</dbReference>
<evidence type="ECO:0000256" key="4">
    <source>
        <dbReference type="ARBA" id="ARBA00022968"/>
    </source>
</evidence>
<evidence type="ECO:0000259" key="11">
    <source>
        <dbReference type="PROSITE" id="PS51762"/>
    </source>
</evidence>
<dbReference type="SUPFAM" id="SSF49899">
    <property type="entry name" value="Concanavalin A-like lectins/glucanases"/>
    <property type="match status" value="1"/>
</dbReference>
<feature type="compositionally biased region" description="Low complexity" evidence="9">
    <location>
        <begin position="140"/>
        <end position="153"/>
    </location>
</feature>
<dbReference type="InterPro" id="IPR013320">
    <property type="entry name" value="ConA-like_dom_sf"/>
</dbReference>
<dbReference type="OrthoDB" id="412647at2759"/>
<comment type="caution">
    <text evidence="12">The sequence shown here is derived from an EMBL/GenBank/DDBJ whole genome shotgun (WGS) entry which is preliminary data.</text>
</comment>
<dbReference type="InterPro" id="IPR000757">
    <property type="entry name" value="Beta-glucanase-like"/>
</dbReference>
<dbReference type="AlphaFoldDB" id="A0A9P4USW2"/>
<feature type="region of interest" description="Disordered" evidence="9">
    <location>
        <begin position="713"/>
        <end position="745"/>
    </location>
</feature>
<evidence type="ECO:0000256" key="3">
    <source>
        <dbReference type="ARBA" id="ARBA00022692"/>
    </source>
</evidence>
<feature type="region of interest" description="Disordered" evidence="9">
    <location>
        <begin position="1"/>
        <end position="188"/>
    </location>
</feature>
<evidence type="ECO:0000256" key="7">
    <source>
        <dbReference type="ARBA" id="ARBA00023180"/>
    </source>
</evidence>
<dbReference type="GO" id="GO:0015926">
    <property type="term" value="F:glucosidase activity"/>
    <property type="evidence" value="ECO:0007669"/>
    <property type="project" value="TreeGrafter"/>
</dbReference>
<reference evidence="12" key="1">
    <citation type="journal article" date="2020" name="Stud. Mycol.">
        <title>101 Dothideomycetes genomes: a test case for predicting lifestyles and emergence of pathogens.</title>
        <authorList>
            <person name="Haridas S."/>
            <person name="Albert R."/>
            <person name="Binder M."/>
            <person name="Bloem J."/>
            <person name="Labutti K."/>
            <person name="Salamov A."/>
            <person name="Andreopoulos B."/>
            <person name="Baker S."/>
            <person name="Barry K."/>
            <person name="Bills G."/>
            <person name="Bluhm B."/>
            <person name="Cannon C."/>
            <person name="Castanera R."/>
            <person name="Culley D."/>
            <person name="Daum C."/>
            <person name="Ezra D."/>
            <person name="Gonzalez J."/>
            <person name="Henrissat B."/>
            <person name="Kuo A."/>
            <person name="Liang C."/>
            <person name="Lipzen A."/>
            <person name="Lutzoni F."/>
            <person name="Magnuson J."/>
            <person name="Mondo S."/>
            <person name="Nolan M."/>
            <person name="Ohm R."/>
            <person name="Pangilinan J."/>
            <person name="Park H.-J."/>
            <person name="Ramirez L."/>
            <person name="Alfaro M."/>
            <person name="Sun H."/>
            <person name="Tritt A."/>
            <person name="Yoshinaga Y."/>
            <person name="Zwiers L.-H."/>
            <person name="Turgeon B."/>
            <person name="Goodwin S."/>
            <person name="Spatafora J."/>
            <person name="Crous P."/>
            <person name="Grigoriev I."/>
        </authorList>
    </citation>
    <scope>NUCLEOTIDE SEQUENCE</scope>
    <source>
        <strain evidence="12">CBS 116435</strain>
    </source>
</reference>
<evidence type="ECO:0000256" key="5">
    <source>
        <dbReference type="ARBA" id="ARBA00022989"/>
    </source>
</evidence>
<keyword evidence="7" id="KW-0325">Glycoprotein</keyword>
<evidence type="ECO:0000256" key="9">
    <source>
        <dbReference type="SAM" id="MobiDB-lite"/>
    </source>
</evidence>
<feature type="compositionally biased region" description="Low complexity" evidence="9">
    <location>
        <begin position="56"/>
        <end position="65"/>
    </location>
</feature>
<protein>
    <submittedName>
        <fullName evidence="12">Glycoside hydrolase family 16 protein</fullName>
    </submittedName>
</protein>
<evidence type="ECO:0000256" key="2">
    <source>
        <dbReference type="ARBA" id="ARBA00010962"/>
    </source>
</evidence>
<keyword evidence="8" id="KW-0961">Cell wall biogenesis/degradation</keyword>
<dbReference type="PANTHER" id="PTHR31361">
    <property type="entry name" value="BETA-GLUCAN SYNTHESIS-ASSOCIATED PROTEIN KRE6-RELATED"/>
    <property type="match status" value="1"/>
</dbReference>
<gene>
    <name evidence="12" type="ORF">K431DRAFT_301251</name>
</gene>
<feature type="domain" description="GH16" evidence="11">
    <location>
        <begin position="306"/>
        <end position="654"/>
    </location>
</feature>
<proteinExistence type="inferred from homology"/>
<feature type="compositionally biased region" description="Polar residues" evidence="9">
    <location>
        <begin position="90"/>
        <end position="107"/>
    </location>
</feature>
<evidence type="ECO:0000256" key="6">
    <source>
        <dbReference type="ARBA" id="ARBA00023136"/>
    </source>
</evidence>
<evidence type="ECO:0000256" key="8">
    <source>
        <dbReference type="ARBA" id="ARBA00023316"/>
    </source>
</evidence>
<sequence>MDPNSPPDRHQPPHIRLNSGADDLLQMSEQRSAGHEQQEQLYSDMSPVDQSPPPQQETSQTRPQTARQPSTRSLTQASQARPGTAPNGALRTQASTSSVYQNQTPQESAELLLPPRKSRTRRFRDDEGSEMRSPSASGFNSRRTSWSSNSTGSRDSRYGGPFISPFDDSRAPSRAGSDDEGVNTQTVSEKYNILPSAGLLLFPEDVEKDDYLHNPDPNDRDKMEWADLFSSRGIANVGGLLLITLGLLVLFIGYPILTFAQQFLHPAGSNACELDPDCLDSHTPLLKNLRTGLIDPDTPDSVKTMTGSNGQTLTLAFSDEFNYEGRTFYDGDDPYFQGMDIWYGVTQDMEWYDPDAVTTKDGTLVLRFDAFQSHNLNYRSGMLQSWNKLCFKGGYLEASISLPGRGDTIGFWPGFWAMGNLGRPGYAATTDGMWPYSYENICDAGITRNQSNPDGMNYLPGMRLPACTCTGDDHPSPGHSRSAPEIDAIEASVTFMSPPSGEGIGSASQSFQVAPFDDLWRPNHNYLEVYDHRLSQMNAYQGSQYQQALSTVTNLNNDWYMGKAYQTYGFEYEPGGEGYITWYVGSEKTWKVDARSVGPNGNVGQRVMPEEPLSIVANFGMSSGFAELNLTGLGKLMPATMLIDYIRIYQDEDGEMTCDPEGYETTEYIANHPEAYGNPNLTHWSQTKHDWPKNSYVDGCEAQNYNPNKLIQRDPWGQRKNKNKNKKRSIGEQMAQWMGKAKRDS</sequence>
<dbReference type="GO" id="GO:0005886">
    <property type="term" value="C:plasma membrane"/>
    <property type="evidence" value="ECO:0007669"/>
    <property type="project" value="TreeGrafter"/>
</dbReference>